<reference evidence="1" key="1">
    <citation type="submission" date="2019-03" db="EMBL/GenBank/DDBJ databases">
        <title>Single cell metagenomics reveals metabolic interactions within the superorganism composed of flagellate Streblomastix strix and complex community of Bacteroidetes bacteria on its surface.</title>
        <authorList>
            <person name="Treitli S.C."/>
            <person name="Kolisko M."/>
            <person name="Husnik F."/>
            <person name="Keeling P."/>
            <person name="Hampl V."/>
        </authorList>
    </citation>
    <scope>NUCLEOTIDE SEQUENCE</scope>
    <source>
        <strain evidence="1">STM</strain>
    </source>
</reference>
<accession>A0A5J4RNN6</accession>
<organism evidence="1">
    <name type="scientific">termite gut metagenome</name>
    <dbReference type="NCBI Taxonomy" id="433724"/>
    <lineage>
        <taxon>unclassified sequences</taxon>
        <taxon>metagenomes</taxon>
        <taxon>organismal metagenomes</taxon>
    </lineage>
</organism>
<comment type="caution">
    <text evidence="1">The sequence shown here is derived from an EMBL/GenBank/DDBJ whole genome shotgun (WGS) entry which is preliminary data.</text>
</comment>
<dbReference type="AlphaFoldDB" id="A0A5J4RNN6"/>
<name>A0A5J4RNN6_9ZZZZ</name>
<gene>
    <name evidence="1" type="ORF">EZS27_017012</name>
</gene>
<sequence length="111" mass="12513">MLIPKMYLDLLDQVFEIEKKLNSINEPNSIGRNVNRIKEIFENCDADYGLIYKNPLNEKFNETRTDLEASIAGNSADNLVVTEVVKPIIRLHTHSGATTIVRKGVVVVESK</sequence>
<dbReference type="EMBL" id="SNRY01000970">
    <property type="protein sequence ID" value="KAA6334693.1"/>
    <property type="molecule type" value="Genomic_DNA"/>
</dbReference>
<proteinExistence type="predicted"/>
<evidence type="ECO:0000313" key="1">
    <source>
        <dbReference type="EMBL" id="KAA6334693.1"/>
    </source>
</evidence>
<protein>
    <submittedName>
        <fullName evidence="1">Uncharacterized protein</fullName>
    </submittedName>
</protein>